<dbReference type="Gene3D" id="2.60.120.260">
    <property type="entry name" value="Galactose-binding domain-like"/>
    <property type="match status" value="1"/>
</dbReference>
<gene>
    <name evidence="3" type="ORF">ACFSKW_01310</name>
</gene>
<dbReference type="EMBL" id="JBHUFV010000003">
    <property type="protein sequence ID" value="MFD1930107.1"/>
    <property type="molecule type" value="Genomic_DNA"/>
</dbReference>
<protein>
    <submittedName>
        <fullName evidence="3">CocE/NonD family hydrolase</fullName>
    </submittedName>
</protein>
<feature type="domain" description="Xaa-Pro dipeptidyl-peptidase C-terminal" evidence="2">
    <location>
        <begin position="332"/>
        <end position="584"/>
    </location>
</feature>
<dbReference type="InterPro" id="IPR029058">
    <property type="entry name" value="AB_hydrolase_fold"/>
</dbReference>
<proteinExistence type="predicted"/>
<evidence type="ECO:0000256" key="1">
    <source>
        <dbReference type="ARBA" id="ARBA00022801"/>
    </source>
</evidence>
<sequence>MRSLWVAVCTAIAVTTPVHQAQASTYSYENAIRETAWVELDVDLDRDGHRDRLAADVIRPSEPAASGEKVPVLMDISPYYACCGRGNEAQKKTYDADGRPAGFPLYYDNYFVPKGYAVVLVDMSGTNRSTGCMDRGGPHDVAAGAQVVNWLNGRARAYTRPFGGEPVGAGWSTGAVGIWGKSHDGWLANGIATTGVRGLKTVVSIAGNTDIYRTFNANGAWRGYEQTDAGPPQLYNERAMRLCAPFTEELNRQEGTDGDWNRYWQERYYPGKADRVRASVFVTQGFGDYAVSASNFSLWWRALRVPRKAWLFQGGHVDPFDLRRADYVSTVERWFDRWLRGADNGVDREPAVTIEHAPGRWSDARAWPAPAARPRTWWPRPEGLSTTRPEAPAQATFHDNPDIGRFEWVKDEPSDNRLLYKTEPLATETRLSGTGRVTVTMKSSTPVARVGVAVVDYGPATIRDYVEITGQGGIRTLTTRSCWGESSGADSACYLDTETATTTVDREIVATGWADLGHHATLRHGLPLDPGRFYTMSFDLSPLDHVVPAGHRIGLVIGGTDYWEFLDPGRRPTLTVDLARTSLTLPAVG</sequence>
<keyword evidence="1 3" id="KW-0378">Hydrolase</keyword>
<dbReference type="GO" id="GO:0016787">
    <property type="term" value="F:hydrolase activity"/>
    <property type="evidence" value="ECO:0007669"/>
    <property type="project" value="UniProtKB-KW"/>
</dbReference>
<keyword evidence="4" id="KW-1185">Reference proteome</keyword>
<reference evidence="4" key="1">
    <citation type="journal article" date="2019" name="Int. J. Syst. Evol. Microbiol.">
        <title>The Global Catalogue of Microorganisms (GCM) 10K type strain sequencing project: providing services to taxonomists for standard genome sequencing and annotation.</title>
        <authorList>
            <consortium name="The Broad Institute Genomics Platform"/>
            <consortium name="The Broad Institute Genome Sequencing Center for Infectious Disease"/>
            <person name="Wu L."/>
            <person name="Ma J."/>
        </authorList>
    </citation>
    <scope>NUCLEOTIDE SEQUENCE [LARGE SCALE GENOMIC DNA]</scope>
    <source>
        <strain evidence="4">ICMP 6774ER</strain>
    </source>
</reference>
<dbReference type="Pfam" id="PF02129">
    <property type="entry name" value="Peptidase_S15"/>
    <property type="match status" value="1"/>
</dbReference>
<evidence type="ECO:0000313" key="3">
    <source>
        <dbReference type="EMBL" id="MFD1930107.1"/>
    </source>
</evidence>
<dbReference type="InterPro" id="IPR013736">
    <property type="entry name" value="Xaa-Pro_dipept_C"/>
</dbReference>
<accession>A0ABW4SKN0</accession>
<organism evidence="3 4">
    <name type="scientific">Nonomuraea mangrovi</name>
    <dbReference type="NCBI Taxonomy" id="2316207"/>
    <lineage>
        <taxon>Bacteria</taxon>
        <taxon>Bacillati</taxon>
        <taxon>Actinomycetota</taxon>
        <taxon>Actinomycetes</taxon>
        <taxon>Streptosporangiales</taxon>
        <taxon>Streptosporangiaceae</taxon>
        <taxon>Nonomuraea</taxon>
    </lineage>
</organism>
<evidence type="ECO:0000259" key="2">
    <source>
        <dbReference type="SMART" id="SM00939"/>
    </source>
</evidence>
<dbReference type="SMART" id="SM00939">
    <property type="entry name" value="PepX_C"/>
    <property type="match status" value="1"/>
</dbReference>
<dbReference type="InterPro" id="IPR008979">
    <property type="entry name" value="Galactose-bd-like_sf"/>
</dbReference>
<evidence type="ECO:0000313" key="4">
    <source>
        <dbReference type="Proteomes" id="UP001597368"/>
    </source>
</evidence>
<dbReference type="InterPro" id="IPR000383">
    <property type="entry name" value="Xaa-Pro-like_dom"/>
</dbReference>
<dbReference type="Gene3D" id="3.40.50.1820">
    <property type="entry name" value="alpha/beta hydrolase"/>
    <property type="match status" value="2"/>
</dbReference>
<comment type="caution">
    <text evidence="3">The sequence shown here is derived from an EMBL/GenBank/DDBJ whole genome shotgun (WGS) entry which is preliminary data.</text>
</comment>
<dbReference type="Proteomes" id="UP001597368">
    <property type="component" value="Unassembled WGS sequence"/>
</dbReference>
<dbReference type="RefSeq" id="WP_379568204.1">
    <property type="nucleotide sequence ID" value="NZ_JBHUFV010000003.1"/>
</dbReference>
<dbReference type="SUPFAM" id="SSF49785">
    <property type="entry name" value="Galactose-binding domain-like"/>
    <property type="match status" value="1"/>
</dbReference>
<dbReference type="SUPFAM" id="SSF53474">
    <property type="entry name" value="alpha/beta-Hydrolases"/>
    <property type="match status" value="1"/>
</dbReference>
<dbReference type="Pfam" id="PF08530">
    <property type="entry name" value="PepX_C"/>
    <property type="match status" value="1"/>
</dbReference>
<name>A0ABW4SKN0_9ACTN</name>